<name>G0JLF6_9PROT</name>
<dbReference type="PANTHER" id="PTHR32071">
    <property type="entry name" value="TRANSCRIPTIONAL REGULATORY PROTEIN"/>
    <property type="match status" value="1"/>
</dbReference>
<feature type="domain" description="Sigma-54 factor interaction" evidence="5">
    <location>
        <begin position="416"/>
        <end position="642"/>
    </location>
</feature>
<keyword evidence="2" id="KW-0067">ATP-binding</keyword>
<dbReference type="Pfam" id="PF00158">
    <property type="entry name" value="Sigma54_activat"/>
    <property type="match status" value="1"/>
</dbReference>
<dbReference type="InterPro" id="IPR002078">
    <property type="entry name" value="Sigma_54_int"/>
</dbReference>
<gene>
    <name evidence="6" type="ORF">Acife_0710</name>
</gene>
<dbReference type="Gene3D" id="1.10.10.60">
    <property type="entry name" value="Homeodomain-like"/>
    <property type="match status" value="1"/>
</dbReference>
<protein>
    <submittedName>
        <fullName evidence="6">Sigma54 specific transcriptional regulator, Fis family</fullName>
    </submittedName>
</protein>
<dbReference type="AlphaFoldDB" id="G0JLF6"/>
<dbReference type="PROSITE" id="PS00676">
    <property type="entry name" value="SIGMA54_INTERACT_2"/>
    <property type="match status" value="1"/>
</dbReference>
<dbReference type="CDD" id="cd00009">
    <property type="entry name" value="AAA"/>
    <property type="match status" value="1"/>
</dbReference>
<dbReference type="Gene3D" id="3.30.450.40">
    <property type="match status" value="1"/>
</dbReference>
<dbReference type="InterPro" id="IPR002197">
    <property type="entry name" value="HTH_Fis"/>
</dbReference>
<dbReference type="KEGG" id="afi:Acife_0710"/>
<evidence type="ECO:0000313" key="6">
    <source>
        <dbReference type="EMBL" id="AEM46908.1"/>
    </source>
</evidence>
<dbReference type="InterPro" id="IPR029016">
    <property type="entry name" value="GAF-like_dom_sf"/>
</dbReference>
<dbReference type="STRING" id="743299.Acife_0710"/>
<dbReference type="GO" id="GO:0043565">
    <property type="term" value="F:sequence-specific DNA binding"/>
    <property type="evidence" value="ECO:0007669"/>
    <property type="project" value="InterPro"/>
</dbReference>
<dbReference type="SUPFAM" id="SSF52540">
    <property type="entry name" value="P-loop containing nucleoside triphosphate hydrolases"/>
    <property type="match status" value="1"/>
</dbReference>
<organism evidence="6 7">
    <name type="scientific">Acidithiobacillus ferrivorans SS3</name>
    <dbReference type="NCBI Taxonomy" id="743299"/>
    <lineage>
        <taxon>Bacteria</taxon>
        <taxon>Pseudomonadati</taxon>
        <taxon>Pseudomonadota</taxon>
        <taxon>Acidithiobacillia</taxon>
        <taxon>Acidithiobacillales</taxon>
        <taxon>Acidithiobacillaceae</taxon>
        <taxon>Acidithiobacillus</taxon>
    </lineage>
</organism>
<dbReference type="SMART" id="SM00382">
    <property type="entry name" value="AAA"/>
    <property type="match status" value="1"/>
</dbReference>
<evidence type="ECO:0000259" key="5">
    <source>
        <dbReference type="PROSITE" id="PS50045"/>
    </source>
</evidence>
<sequence length="728" mass="80824">MPCSLIKVTNGRFCSVCDHSPHSPASRDSWYNDSPLAVFTPGLDDRVYCYISKRLFDSALSQNQTVKKLDKGGHTIMSHYDTDASIDNDYITHAWDRCTKQYRLDAHGAPELQRLDAGNLGQLLEEQHLFVEVGSAEMARLIKQMLRFSEDALLPSPDCTLLLLNANGVALHAVGTEIEGGRDARYSGMDAGFIWREEYVGVTGPSLCLHDMKPRMVHRQEHLFRNFVEMACCAMPILAPSGALLGVIDSTYSHSGYAKSAYVSVMPLLAQLARRIEKKYFAQNYQDHVILSVNRLNDYVDYDDEALFAINENSVIIAAEFALTKCTIGDACGRLVGANVRDMFDVSLDKMLDDHHRAEKSHSKSLFRNAGGRDVLRVFSLPDKVPFRVVMNGILRNTSHSRDETSVQVHDSLLALSGDDAVVSENICRIHKVLNKNISILLLGETGTGKDTFARAIHRASDRRGKPFIAINCAAIPESLIESELFGYEPGSFTGASRAGKQGKVMAANGGTLFLDEIGDMPAALQGRLLRVLEEREVTPLGATKVNPVDIRVISATNKSIDALVQQGSFRIDLLYRINDVVLSLPSLRERSDKIRLIETIYQQECGAAEIRMSADVWHIFLDYSWPGNIRELRSVIRTALALSDGNAIGCEDLPARLVEARDGPHGGAATSAATPPLNDRDALERNRILSELEHHHWRVIDTAKFLKVSRNTLYRKMRLYGIMADNV</sequence>
<proteinExistence type="predicted"/>
<dbReference type="InterPro" id="IPR025943">
    <property type="entry name" value="Sigma_54_int_dom_ATP-bd_2"/>
</dbReference>
<dbReference type="Gene3D" id="1.10.8.60">
    <property type="match status" value="1"/>
</dbReference>
<keyword evidence="1" id="KW-0547">Nucleotide-binding</keyword>
<keyword evidence="4" id="KW-0804">Transcription</keyword>
<dbReference type="eggNOG" id="COG3284">
    <property type="taxonomic scope" value="Bacteria"/>
</dbReference>
<dbReference type="PROSITE" id="PS00675">
    <property type="entry name" value="SIGMA54_INTERACT_1"/>
    <property type="match status" value="1"/>
</dbReference>
<dbReference type="FunFam" id="3.40.50.300:FF:000006">
    <property type="entry name" value="DNA-binding transcriptional regulator NtrC"/>
    <property type="match status" value="1"/>
</dbReference>
<evidence type="ECO:0000313" key="7">
    <source>
        <dbReference type="Proteomes" id="UP000009220"/>
    </source>
</evidence>
<dbReference type="GO" id="GO:0006355">
    <property type="term" value="P:regulation of DNA-templated transcription"/>
    <property type="evidence" value="ECO:0007669"/>
    <property type="project" value="InterPro"/>
</dbReference>
<dbReference type="Proteomes" id="UP000009220">
    <property type="component" value="Chromosome"/>
</dbReference>
<dbReference type="HOGENOM" id="CLU_000445_8_12_6"/>
<dbReference type="PROSITE" id="PS50045">
    <property type="entry name" value="SIGMA54_INTERACT_4"/>
    <property type="match status" value="1"/>
</dbReference>
<dbReference type="Gene3D" id="3.40.50.300">
    <property type="entry name" value="P-loop containing nucleotide triphosphate hydrolases"/>
    <property type="match status" value="1"/>
</dbReference>
<dbReference type="PANTHER" id="PTHR32071:SF77">
    <property type="entry name" value="TRANSCRIPTIONAL REGULATORY PROTEIN"/>
    <property type="match status" value="1"/>
</dbReference>
<evidence type="ECO:0000256" key="1">
    <source>
        <dbReference type="ARBA" id="ARBA00022741"/>
    </source>
</evidence>
<dbReference type="InterPro" id="IPR058031">
    <property type="entry name" value="AAA_lid_NorR"/>
</dbReference>
<dbReference type="Pfam" id="PF25601">
    <property type="entry name" value="AAA_lid_14"/>
    <property type="match status" value="1"/>
</dbReference>
<keyword evidence="3" id="KW-0805">Transcription regulation</keyword>
<evidence type="ECO:0000256" key="3">
    <source>
        <dbReference type="ARBA" id="ARBA00023015"/>
    </source>
</evidence>
<reference evidence="6 7" key="1">
    <citation type="journal article" date="2011" name="J. Bacteriol.">
        <title>Draft genome of the psychrotolerant acidophile Acidithiobacillus ferrivorans SS3.</title>
        <authorList>
            <person name="Liljeqvist M."/>
            <person name="Valdes J."/>
            <person name="Holmes D.S."/>
            <person name="Dopson M."/>
        </authorList>
    </citation>
    <scope>NUCLEOTIDE SEQUENCE [LARGE SCALE GENOMIC DNA]</scope>
    <source>
        <strain evidence="6 7">SS3</strain>
    </source>
</reference>
<dbReference type="InterPro" id="IPR003593">
    <property type="entry name" value="AAA+_ATPase"/>
</dbReference>
<dbReference type="SUPFAM" id="SSF46689">
    <property type="entry name" value="Homeodomain-like"/>
    <property type="match status" value="1"/>
</dbReference>
<dbReference type="GO" id="GO:0005524">
    <property type="term" value="F:ATP binding"/>
    <property type="evidence" value="ECO:0007669"/>
    <property type="project" value="UniProtKB-KW"/>
</dbReference>
<dbReference type="InterPro" id="IPR025662">
    <property type="entry name" value="Sigma_54_int_dom_ATP-bd_1"/>
</dbReference>
<dbReference type="InterPro" id="IPR027417">
    <property type="entry name" value="P-loop_NTPase"/>
</dbReference>
<dbReference type="Pfam" id="PF02954">
    <property type="entry name" value="HTH_8"/>
    <property type="match status" value="1"/>
</dbReference>
<dbReference type="EMBL" id="CP002985">
    <property type="protein sequence ID" value="AEM46908.1"/>
    <property type="molecule type" value="Genomic_DNA"/>
</dbReference>
<accession>G0JLF6</accession>
<evidence type="ECO:0000256" key="2">
    <source>
        <dbReference type="ARBA" id="ARBA00022840"/>
    </source>
</evidence>
<dbReference type="InterPro" id="IPR009057">
    <property type="entry name" value="Homeodomain-like_sf"/>
</dbReference>
<evidence type="ECO:0000256" key="4">
    <source>
        <dbReference type="ARBA" id="ARBA00023163"/>
    </source>
</evidence>